<evidence type="ECO:0000313" key="1">
    <source>
        <dbReference type="EMBL" id="KAH3694400.1"/>
    </source>
</evidence>
<name>A0A9D3Y6M2_DREPO</name>
<gene>
    <name evidence="1" type="ORF">DPMN_081840</name>
</gene>
<organism evidence="1 2">
    <name type="scientific">Dreissena polymorpha</name>
    <name type="common">Zebra mussel</name>
    <name type="synonym">Mytilus polymorpha</name>
    <dbReference type="NCBI Taxonomy" id="45954"/>
    <lineage>
        <taxon>Eukaryota</taxon>
        <taxon>Metazoa</taxon>
        <taxon>Spiralia</taxon>
        <taxon>Lophotrochozoa</taxon>
        <taxon>Mollusca</taxon>
        <taxon>Bivalvia</taxon>
        <taxon>Autobranchia</taxon>
        <taxon>Heteroconchia</taxon>
        <taxon>Euheterodonta</taxon>
        <taxon>Imparidentia</taxon>
        <taxon>Neoheterodontei</taxon>
        <taxon>Myida</taxon>
        <taxon>Dreissenoidea</taxon>
        <taxon>Dreissenidae</taxon>
        <taxon>Dreissena</taxon>
    </lineage>
</organism>
<accession>A0A9D3Y6M2</accession>
<protein>
    <submittedName>
        <fullName evidence="1">Uncharacterized protein</fullName>
    </submittedName>
</protein>
<reference evidence="1" key="1">
    <citation type="journal article" date="2019" name="bioRxiv">
        <title>The Genome of the Zebra Mussel, Dreissena polymorpha: A Resource for Invasive Species Research.</title>
        <authorList>
            <person name="McCartney M.A."/>
            <person name="Auch B."/>
            <person name="Kono T."/>
            <person name="Mallez S."/>
            <person name="Zhang Y."/>
            <person name="Obille A."/>
            <person name="Becker A."/>
            <person name="Abrahante J.E."/>
            <person name="Garbe J."/>
            <person name="Badalamenti J.P."/>
            <person name="Herman A."/>
            <person name="Mangelson H."/>
            <person name="Liachko I."/>
            <person name="Sullivan S."/>
            <person name="Sone E.D."/>
            <person name="Koren S."/>
            <person name="Silverstein K.A.T."/>
            <person name="Beckman K.B."/>
            <person name="Gohl D.M."/>
        </authorList>
    </citation>
    <scope>NUCLEOTIDE SEQUENCE</scope>
    <source>
        <strain evidence="1">Duluth1</strain>
        <tissue evidence="1">Whole animal</tissue>
    </source>
</reference>
<dbReference type="Proteomes" id="UP000828390">
    <property type="component" value="Unassembled WGS sequence"/>
</dbReference>
<evidence type="ECO:0000313" key="2">
    <source>
        <dbReference type="Proteomes" id="UP000828390"/>
    </source>
</evidence>
<comment type="caution">
    <text evidence="1">The sequence shown here is derived from an EMBL/GenBank/DDBJ whole genome shotgun (WGS) entry which is preliminary data.</text>
</comment>
<dbReference type="EMBL" id="JAIWYP010000016">
    <property type="protein sequence ID" value="KAH3694400.1"/>
    <property type="molecule type" value="Genomic_DNA"/>
</dbReference>
<sequence>MGSTLMRTRAIDLERQRDELHEDFTYLQSHSMRNNLVFTNIADDNSSGNETAEVTEQKLWEHMQTALKLSKDITDSIRFERVNRSPGYPITG</sequence>
<reference evidence="1" key="2">
    <citation type="submission" date="2020-11" db="EMBL/GenBank/DDBJ databases">
        <authorList>
            <person name="McCartney M.A."/>
            <person name="Auch B."/>
            <person name="Kono T."/>
            <person name="Mallez S."/>
            <person name="Becker A."/>
            <person name="Gohl D.M."/>
            <person name="Silverstein K.A.T."/>
            <person name="Koren S."/>
            <person name="Bechman K.B."/>
            <person name="Herman A."/>
            <person name="Abrahante J.E."/>
            <person name="Garbe J."/>
        </authorList>
    </citation>
    <scope>NUCLEOTIDE SEQUENCE</scope>
    <source>
        <strain evidence="1">Duluth1</strain>
        <tissue evidence="1">Whole animal</tissue>
    </source>
</reference>
<proteinExistence type="predicted"/>
<dbReference type="AlphaFoldDB" id="A0A9D3Y6M2"/>
<keyword evidence="2" id="KW-1185">Reference proteome</keyword>